<accession>A0A268P4G4</accession>
<organism evidence="8 9">
    <name type="scientific">Shouchella clausii</name>
    <name type="common">Alkalihalobacillus clausii</name>
    <dbReference type="NCBI Taxonomy" id="79880"/>
    <lineage>
        <taxon>Bacteria</taxon>
        <taxon>Bacillati</taxon>
        <taxon>Bacillota</taxon>
        <taxon>Bacilli</taxon>
        <taxon>Bacillales</taxon>
        <taxon>Bacillaceae</taxon>
        <taxon>Shouchella</taxon>
    </lineage>
</organism>
<dbReference type="GO" id="GO:0033214">
    <property type="term" value="P:siderophore-iron import into cell"/>
    <property type="evidence" value="ECO:0007669"/>
    <property type="project" value="TreeGrafter"/>
</dbReference>
<keyword evidence="4" id="KW-1003">Cell membrane</keyword>
<evidence type="ECO:0000256" key="2">
    <source>
        <dbReference type="ARBA" id="ARBA00007935"/>
    </source>
</evidence>
<dbReference type="InterPro" id="IPR000522">
    <property type="entry name" value="ABC_transptr_permease_BtuC"/>
</dbReference>
<dbReference type="PANTHER" id="PTHR30472">
    <property type="entry name" value="FERRIC ENTEROBACTIN TRANSPORT SYSTEM PERMEASE PROTEIN"/>
    <property type="match status" value="1"/>
</dbReference>
<dbReference type="OMA" id="SVAMRGW"/>
<dbReference type="CDD" id="cd06550">
    <property type="entry name" value="TM_ABC_iron-siderophores_like"/>
    <property type="match status" value="1"/>
</dbReference>
<dbReference type="GO" id="GO:0005886">
    <property type="term" value="C:plasma membrane"/>
    <property type="evidence" value="ECO:0007669"/>
    <property type="project" value="UniProtKB-SubCell"/>
</dbReference>
<gene>
    <name evidence="8" type="primary">btuC</name>
    <name evidence="8" type="ORF">CHH72_01830</name>
</gene>
<keyword evidence="6" id="KW-1133">Transmembrane helix</keyword>
<evidence type="ECO:0000256" key="7">
    <source>
        <dbReference type="ARBA" id="ARBA00023136"/>
    </source>
</evidence>
<dbReference type="PANTHER" id="PTHR30472:SF25">
    <property type="entry name" value="ABC TRANSPORTER PERMEASE PROTEIN MJ0876-RELATED"/>
    <property type="match status" value="1"/>
</dbReference>
<reference evidence="8 9" key="1">
    <citation type="submission" date="2017-07" db="EMBL/GenBank/DDBJ databases">
        <title>Isolation and whole genome analysis of endospore-forming bacteria from heroin.</title>
        <authorList>
            <person name="Kalinowski J."/>
            <person name="Ahrens B."/>
            <person name="Al-Dilaimi A."/>
            <person name="Winkler A."/>
            <person name="Wibberg D."/>
            <person name="Schleenbecker U."/>
            <person name="Ruckert C."/>
            <person name="Wolfel R."/>
            <person name="Grass G."/>
        </authorList>
    </citation>
    <scope>NUCLEOTIDE SEQUENCE [LARGE SCALE GENOMIC DNA]</scope>
    <source>
        <strain evidence="8 9">7539</strain>
    </source>
</reference>
<dbReference type="InterPro" id="IPR037294">
    <property type="entry name" value="ABC_BtuC-like"/>
</dbReference>
<dbReference type="GO" id="GO:0022857">
    <property type="term" value="F:transmembrane transporter activity"/>
    <property type="evidence" value="ECO:0007669"/>
    <property type="project" value="InterPro"/>
</dbReference>
<dbReference type="AlphaFoldDB" id="A0A268P4G4"/>
<name>A0A268P4G4_SHOCL</name>
<evidence type="ECO:0000313" key="9">
    <source>
        <dbReference type="Proteomes" id="UP000216207"/>
    </source>
</evidence>
<dbReference type="Gene3D" id="1.10.3470.10">
    <property type="entry name" value="ABC transporter involved in vitamin B12 uptake, BtuC"/>
    <property type="match status" value="1"/>
</dbReference>
<comment type="subcellular location">
    <subcellularLocation>
        <location evidence="1">Cell membrane</location>
        <topology evidence="1">Multi-pass membrane protein</topology>
    </subcellularLocation>
</comment>
<comment type="caution">
    <text evidence="8">The sequence shown here is derived from an EMBL/GenBank/DDBJ whole genome shotgun (WGS) entry which is preliminary data.</text>
</comment>
<keyword evidence="7" id="KW-0472">Membrane</keyword>
<comment type="similarity">
    <text evidence="2">Belongs to the binding-protein-dependent transport system permease family. FecCD subfamily.</text>
</comment>
<dbReference type="SUPFAM" id="SSF81345">
    <property type="entry name" value="ABC transporter involved in vitamin B12 uptake, BtuC"/>
    <property type="match status" value="1"/>
</dbReference>
<proteinExistence type="inferred from homology"/>
<evidence type="ECO:0000256" key="1">
    <source>
        <dbReference type="ARBA" id="ARBA00004651"/>
    </source>
</evidence>
<evidence type="ECO:0000256" key="6">
    <source>
        <dbReference type="ARBA" id="ARBA00022989"/>
    </source>
</evidence>
<protein>
    <submittedName>
        <fullName evidence="8">Iron ABC transporter permease</fullName>
    </submittedName>
</protein>
<evidence type="ECO:0000313" key="8">
    <source>
        <dbReference type="EMBL" id="PAE90643.1"/>
    </source>
</evidence>
<sequence>MLPQRTLQRFLKTHKIAVYAGAIAITLFVVIAAVRFGSVGLSFPTVFFVLVQEGLNIPLGQELDPGHVQIILHIRLPRVLLALFVGACLAVAGAAFQGLLRNPLADPYTLGVSSGAALGAVAVLFFQLAFFGAWTLPLVAMGCGFLTLVAVLYFTKILSPSLQNETVVLAGIIASAFLGAGLSLMIAMSQDELRQVINWLMGSVAMRGWAHIGLLLPFFVGGFTLLFFCRNELNAFMYGEETAQHLGVYVVQKKYIILIAATILTGSAVAVSGTIGFVGLVVPHMCRTLFGSDYSHLLPLAAIVGGSFLVVCDMAARVVVSPAELPIGVVTALIGAPTFAWMLYRSQRAKRRDQAT</sequence>
<dbReference type="RefSeq" id="WP_011246680.1">
    <property type="nucleotide sequence ID" value="NZ_BOQQ01000005.1"/>
</dbReference>
<dbReference type="EMBL" id="NPCC01000004">
    <property type="protein sequence ID" value="PAE90643.1"/>
    <property type="molecule type" value="Genomic_DNA"/>
</dbReference>
<evidence type="ECO:0000256" key="4">
    <source>
        <dbReference type="ARBA" id="ARBA00022475"/>
    </source>
</evidence>
<dbReference type="Proteomes" id="UP000216207">
    <property type="component" value="Unassembled WGS sequence"/>
</dbReference>
<evidence type="ECO:0000256" key="3">
    <source>
        <dbReference type="ARBA" id="ARBA00022448"/>
    </source>
</evidence>
<keyword evidence="5" id="KW-0812">Transmembrane</keyword>
<dbReference type="Pfam" id="PF01032">
    <property type="entry name" value="FecCD"/>
    <property type="match status" value="1"/>
</dbReference>
<dbReference type="FunFam" id="1.10.3470.10:FF:000001">
    <property type="entry name" value="Vitamin B12 ABC transporter permease BtuC"/>
    <property type="match status" value="1"/>
</dbReference>
<evidence type="ECO:0000256" key="5">
    <source>
        <dbReference type="ARBA" id="ARBA00022692"/>
    </source>
</evidence>
<keyword evidence="3" id="KW-0813">Transport</keyword>